<dbReference type="PANTHER" id="PTHR45527:SF1">
    <property type="entry name" value="FATTY ACID SYNTHASE"/>
    <property type="match status" value="1"/>
</dbReference>
<dbReference type="Gene3D" id="3.30.559.30">
    <property type="entry name" value="Nonribosomal peptide synthetase, condensation domain"/>
    <property type="match status" value="1"/>
</dbReference>
<dbReference type="RefSeq" id="WP_203866900.1">
    <property type="nucleotide sequence ID" value="NZ_BONW01000016.1"/>
</dbReference>
<dbReference type="Pfam" id="PF00668">
    <property type="entry name" value="Condensation"/>
    <property type="match status" value="1"/>
</dbReference>
<organism evidence="3 4">
    <name type="scientific">Plantactinospora endophytica</name>
    <dbReference type="NCBI Taxonomy" id="673535"/>
    <lineage>
        <taxon>Bacteria</taxon>
        <taxon>Bacillati</taxon>
        <taxon>Actinomycetota</taxon>
        <taxon>Actinomycetes</taxon>
        <taxon>Micromonosporales</taxon>
        <taxon>Micromonosporaceae</taxon>
        <taxon>Plantactinospora</taxon>
    </lineage>
</organism>
<dbReference type="SUPFAM" id="SSF52777">
    <property type="entry name" value="CoA-dependent acyltransferases"/>
    <property type="match status" value="2"/>
</dbReference>
<evidence type="ECO:0000256" key="1">
    <source>
        <dbReference type="SAM" id="MobiDB-lite"/>
    </source>
</evidence>
<feature type="domain" description="Condensation" evidence="2">
    <location>
        <begin position="85"/>
        <end position="365"/>
    </location>
</feature>
<evidence type="ECO:0000313" key="3">
    <source>
        <dbReference type="EMBL" id="GIG88361.1"/>
    </source>
</evidence>
<reference evidence="3 4" key="1">
    <citation type="submission" date="2021-01" db="EMBL/GenBank/DDBJ databases">
        <title>Whole genome shotgun sequence of Plantactinospora endophytica NBRC 110450.</title>
        <authorList>
            <person name="Komaki H."/>
            <person name="Tamura T."/>
        </authorList>
    </citation>
    <scope>NUCLEOTIDE SEQUENCE [LARGE SCALE GENOMIC DNA]</scope>
    <source>
        <strain evidence="3 4">NBRC 110450</strain>
    </source>
</reference>
<sequence length="674" mass="71396">MAAIRSVEITFTGARGGTAPLTWGQRSVWRWVEWLGPDETSLNLPYVLPIPTTARQTSTASARPGEAASARSGEAAPVGPELADVAAALRVLVERHESLRTVFPDGPDGPQQHVVCGGRLTVAVRNAGTNPPDEFTADVAGELAGTPFRHGGELPLRCAVVVAAGRPYAVALAVSHLAADWAALHVVEAEWTRLLTGAEPGRTPGWQPLDQAAAEAAGPVADRGGTALAYWEAGLRVAPRSLFDVPTRTPEPDRYLRLGIDSPGIAAAAELLAARCRVSTTTVLAVACTTLLATLTGHERAAVRLVSANRREPPVRDMVGKLAQDALLVLDLTTPTTLAELLRHGHQRARAGYRNGQYDPAALDRIKSRIRYERGATVDLLVFFNDIRMGQPWSGLPAPPAADGRVFVDFSTPRAHAKAFFTVEYAPDRCLLYLLADTAYLSRVAAASLLTGVETLLVHGVDEDLPVHRISVVTGISPVHRPDGWIRVGPDWLNLDAVRAVLRTATGAEDVAVAVEPSTGPAGPASPARLTGYLPDLLKLPDAADLPEMSNRSDAADRPDLLKLSDAADRPHLLKPPDAADLPGVLKLPSVSNPPEAGEVPGLGDVDVRRVHAAVMAALRGRTDVRAPDHYVICAGPPEGYPPGDAPDRWRALPRVAEGDGRATTAIPDAEDGP</sequence>
<feature type="region of interest" description="Disordered" evidence="1">
    <location>
        <begin position="54"/>
        <end position="76"/>
    </location>
</feature>
<dbReference type="InterPro" id="IPR001242">
    <property type="entry name" value="Condensation_dom"/>
</dbReference>
<proteinExistence type="predicted"/>
<gene>
    <name evidence="3" type="ORF">Pen02_32970</name>
</gene>
<keyword evidence="4" id="KW-1185">Reference proteome</keyword>
<evidence type="ECO:0000313" key="4">
    <source>
        <dbReference type="Proteomes" id="UP000646749"/>
    </source>
</evidence>
<protein>
    <recommendedName>
        <fullName evidence="2">Condensation domain-containing protein</fullName>
    </recommendedName>
</protein>
<dbReference type="InterPro" id="IPR023213">
    <property type="entry name" value="CAT-like_dom_sf"/>
</dbReference>
<comment type="caution">
    <text evidence="3">The sequence shown here is derived from an EMBL/GenBank/DDBJ whole genome shotgun (WGS) entry which is preliminary data.</text>
</comment>
<feature type="region of interest" description="Disordered" evidence="1">
    <location>
        <begin position="568"/>
        <end position="603"/>
    </location>
</feature>
<dbReference type="Gene3D" id="3.30.559.10">
    <property type="entry name" value="Chloramphenicol acetyltransferase-like domain"/>
    <property type="match status" value="1"/>
</dbReference>
<accession>A0ABQ4E101</accession>
<dbReference type="PANTHER" id="PTHR45527">
    <property type="entry name" value="NONRIBOSOMAL PEPTIDE SYNTHETASE"/>
    <property type="match status" value="1"/>
</dbReference>
<name>A0ABQ4E101_9ACTN</name>
<dbReference type="EMBL" id="BONW01000016">
    <property type="protein sequence ID" value="GIG88361.1"/>
    <property type="molecule type" value="Genomic_DNA"/>
</dbReference>
<evidence type="ECO:0000259" key="2">
    <source>
        <dbReference type="Pfam" id="PF00668"/>
    </source>
</evidence>
<dbReference type="Proteomes" id="UP000646749">
    <property type="component" value="Unassembled WGS sequence"/>
</dbReference>